<dbReference type="AlphaFoldDB" id="A0A1V3WTK0"/>
<dbReference type="Proteomes" id="UP000189229">
    <property type="component" value="Unassembled WGS sequence"/>
</dbReference>
<gene>
    <name evidence="2" type="ORF">BZL29_4555</name>
    <name evidence="1" type="ORF">BZL30_6571</name>
</gene>
<dbReference type="EMBL" id="MVBM01000006">
    <property type="protein sequence ID" value="OOK70250.1"/>
    <property type="molecule type" value="Genomic_DNA"/>
</dbReference>
<reference evidence="3 4" key="1">
    <citation type="submission" date="2017-02" db="EMBL/GenBank/DDBJ databases">
        <title>Complete genome sequences of Mycobacterium kansasii strains isolated from rhesus macaques.</title>
        <authorList>
            <person name="Panda A."/>
            <person name="Nagaraj S."/>
            <person name="Zhao X."/>
            <person name="Tettelin H."/>
            <person name="Detolla L.J."/>
        </authorList>
    </citation>
    <scope>NUCLEOTIDE SEQUENCE [LARGE SCALE GENOMIC DNA]</scope>
    <source>
        <strain evidence="2 3">11-3469</strain>
        <strain evidence="1 4">11-3813</strain>
    </source>
</reference>
<evidence type="ECO:0000313" key="1">
    <source>
        <dbReference type="EMBL" id="OOK70250.1"/>
    </source>
</evidence>
<accession>A0A1V3WTK0</accession>
<protein>
    <submittedName>
        <fullName evidence="1">Uncharacterized protein</fullName>
    </submittedName>
</protein>
<evidence type="ECO:0000313" key="4">
    <source>
        <dbReference type="Proteomes" id="UP000189229"/>
    </source>
</evidence>
<comment type="caution">
    <text evidence="1">The sequence shown here is derived from an EMBL/GenBank/DDBJ whole genome shotgun (WGS) entry which is preliminary data.</text>
</comment>
<dbReference type="Proteomes" id="UP000188532">
    <property type="component" value="Unassembled WGS sequence"/>
</dbReference>
<evidence type="ECO:0000313" key="3">
    <source>
        <dbReference type="Proteomes" id="UP000188532"/>
    </source>
</evidence>
<organism evidence="1 4">
    <name type="scientific">Mycobacterium kansasii</name>
    <dbReference type="NCBI Taxonomy" id="1768"/>
    <lineage>
        <taxon>Bacteria</taxon>
        <taxon>Bacillati</taxon>
        <taxon>Actinomycetota</taxon>
        <taxon>Actinomycetes</taxon>
        <taxon>Mycobacteriales</taxon>
        <taxon>Mycobacteriaceae</taxon>
        <taxon>Mycobacterium</taxon>
    </lineage>
</organism>
<proteinExistence type="predicted"/>
<evidence type="ECO:0000313" key="2">
    <source>
        <dbReference type="EMBL" id="OOK74465.1"/>
    </source>
</evidence>
<name>A0A1V3WTK0_MYCKA</name>
<sequence length="42" mass="4610">MMIPRRQRRQLGLAIHSATLSQVNIAELLNARAASFSVKSSS</sequence>
<dbReference type="EMBL" id="MVBN01000004">
    <property type="protein sequence ID" value="OOK74465.1"/>
    <property type="molecule type" value="Genomic_DNA"/>
</dbReference>